<organism evidence="5 6">
    <name type="scientific">Schaalia meyeri</name>
    <dbReference type="NCBI Taxonomy" id="52773"/>
    <lineage>
        <taxon>Bacteria</taxon>
        <taxon>Bacillati</taxon>
        <taxon>Actinomycetota</taxon>
        <taxon>Actinomycetes</taxon>
        <taxon>Actinomycetales</taxon>
        <taxon>Actinomycetaceae</taxon>
        <taxon>Schaalia</taxon>
    </lineage>
</organism>
<dbReference type="CDD" id="cd02523">
    <property type="entry name" value="PC_cytidylyltransferase"/>
    <property type="match status" value="1"/>
</dbReference>
<proteinExistence type="predicted"/>
<dbReference type="PANTHER" id="PTHR43584:SF5">
    <property type="entry name" value="PROTEIN LICC"/>
    <property type="match status" value="1"/>
</dbReference>
<dbReference type="InterPro" id="IPR011009">
    <property type="entry name" value="Kinase-like_dom_sf"/>
</dbReference>
<dbReference type="SUPFAM" id="SSF53448">
    <property type="entry name" value="Nucleotide-diphospho-sugar transferases"/>
    <property type="match status" value="1"/>
</dbReference>
<name>A0AAP9Y774_9ACTO</name>
<dbReference type="Proteomes" id="UP000595220">
    <property type="component" value="Chromosome"/>
</dbReference>
<dbReference type="Gene3D" id="1.10.10.10">
    <property type="entry name" value="Winged helix-like DNA-binding domain superfamily/Winged helix DNA-binding domain"/>
    <property type="match status" value="1"/>
</dbReference>
<dbReference type="EMBL" id="CP066065">
    <property type="protein sequence ID" value="QQC44072.1"/>
    <property type="molecule type" value="Genomic_DNA"/>
</dbReference>
<protein>
    <submittedName>
        <fullName evidence="5">Phosphotransferase</fullName>
    </submittedName>
</protein>
<gene>
    <name evidence="5" type="ORF">I6H42_01140</name>
</gene>
<dbReference type="KEGG" id="amy:ADJ76_05325"/>
<dbReference type="Pfam" id="PF13412">
    <property type="entry name" value="HTH_24"/>
    <property type="match status" value="1"/>
</dbReference>
<dbReference type="Gene3D" id="3.90.550.10">
    <property type="entry name" value="Spore Coat Polysaccharide Biosynthesis Protein SpsA, Chain A"/>
    <property type="match status" value="1"/>
</dbReference>
<dbReference type="InterPro" id="IPR002575">
    <property type="entry name" value="Aminoglycoside_PTrfase"/>
</dbReference>
<dbReference type="InterPro" id="IPR036388">
    <property type="entry name" value="WH-like_DNA-bd_sf"/>
</dbReference>
<evidence type="ECO:0000259" key="3">
    <source>
        <dbReference type="Pfam" id="PF01636"/>
    </source>
</evidence>
<evidence type="ECO:0000313" key="5">
    <source>
        <dbReference type="EMBL" id="QQC44072.1"/>
    </source>
</evidence>
<dbReference type="AlphaFoldDB" id="A0AAP9Y774"/>
<feature type="domain" description="MobA-like NTP transferase" evidence="4">
    <location>
        <begin position="77"/>
        <end position="158"/>
    </location>
</feature>
<dbReference type="PANTHER" id="PTHR43584">
    <property type="entry name" value="NUCLEOTIDYL TRANSFERASE"/>
    <property type="match status" value="1"/>
</dbReference>
<accession>A0AAP9Y774</accession>
<dbReference type="Pfam" id="PF01636">
    <property type="entry name" value="APH"/>
    <property type="match status" value="1"/>
</dbReference>
<reference evidence="5 6" key="1">
    <citation type="submission" date="2020-12" db="EMBL/GenBank/DDBJ databases">
        <title>FDA dAtabase for Regulatory Grade micrObial Sequences (FDA-ARGOS): Supporting development and validation of Infectious Disease Dx tests.</title>
        <authorList>
            <person name="Sproer C."/>
            <person name="Gronow S."/>
            <person name="Severitt S."/>
            <person name="Schroder I."/>
            <person name="Tallon L."/>
            <person name="Sadzewicz L."/>
            <person name="Zhao X."/>
            <person name="Boylan J."/>
            <person name="Ott S."/>
            <person name="Bowen H."/>
            <person name="Vavikolanu K."/>
            <person name="Mehta A."/>
            <person name="Aluvathingal J."/>
            <person name="Nadendla S."/>
            <person name="Lowell S."/>
            <person name="Myers T."/>
            <person name="Yan Y."/>
            <person name="Sichtig H."/>
        </authorList>
    </citation>
    <scope>NUCLEOTIDE SEQUENCE [LARGE SCALE GENOMIC DNA]</scope>
    <source>
        <strain evidence="5 6">FDAARGOS_985</strain>
    </source>
</reference>
<dbReference type="RefSeq" id="WP_050695103.1">
    <property type="nucleotide sequence ID" value="NZ_CP012072.1"/>
</dbReference>
<dbReference type="Gene3D" id="3.30.200.20">
    <property type="entry name" value="Phosphorylase Kinase, domain 1"/>
    <property type="match status" value="1"/>
</dbReference>
<keyword evidence="1" id="KW-0808">Transferase</keyword>
<dbReference type="InterPro" id="IPR029044">
    <property type="entry name" value="Nucleotide-diphossugar_trans"/>
</dbReference>
<sequence length="611" mass="68701">MPPSTTGPLTEPQFNILSALLERERPLTQRTLSEVTGMSLGRVNTATRECEALGYINDRAITRSGREALDPYRVTGAVIMAAGTSSRFAPISYERPKGTLKVRGEILVERQIRQLHEAGITNITMVVGYKKEYFFYLADKYGVTIVVNREYATRNNNGSLWLVKDLLDNTYVCSSDDYFTTNPFEPYVYKAYYSANFVKGPTPEWCIKVGPADRITGATVGGADAWVMLGHVYFDRAFSEQFRAVLERVYSLPETASKLWEAIYLDHIKAFDMVIRRYPEGVIHEFDSVDELRSFDPLFMENVDSEVFDHIAATLHCAKSDIRDFYPLKQGITNLSCHFAVGDAEYVYRHPGIGTEKIVNRGAEFAALRLAAKLGIDDTFVAGDPGSGWKISHFVCGVRNLDVTRDEELRSAMEMDRALHSSGQVLDRCFDFIAEADRYEGLLKQFGPIDVPGFEELRDKVARLKAFADADGFEVVPSHNDFFPPNFLVAPDGAISLIDWEYAGMSDVAADFGTMVVCTPEMTRERARAALEFYLGRVPTQHEERHFFAYEVFAGWCWYVWALVKEAEGDDVGEWLYTYYSHATRTLDALLASYEASSSPRDTAPRGGESA</sequence>
<feature type="domain" description="Aminoglycoside phosphotransferase" evidence="3">
    <location>
        <begin position="327"/>
        <end position="536"/>
    </location>
</feature>
<dbReference type="GO" id="GO:0016779">
    <property type="term" value="F:nucleotidyltransferase activity"/>
    <property type="evidence" value="ECO:0007669"/>
    <property type="project" value="UniProtKB-KW"/>
</dbReference>
<dbReference type="Pfam" id="PF12804">
    <property type="entry name" value="NTP_transf_3"/>
    <property type="match status" value="1"/>
</dbReference>
<evidence type="ECO:0000256" key="2">
    <source>
        <dbReference type="ARBA" id="ARBA00022695"/>
    </source>
</evidence>
<dbReference type="InterPro" id="IPR050065">
    <property type="entry name" value="GlmU-like"/>
</dbReference>
<dbReference type="CDD" id="cd05151">
    <property type="entry name" value="ChoK-like"/>
    <property type="match status" value="1"/>
</dbReference>
<evidence type="ECO:0000313" key="6">
    <source>
        <dbReference type="Proteomes" id="UP000595220"/>
    </source>
</evidence>
<keyword evidence="6" id="KW-1185">Reference proteome</keyword>
<keyword evidence="2" id="KW-0548">Nucleotidyltransferase</keyword>
<dbReference type="Gene3D" id="3.90.1200.10">
    <property type="match status" value="1"/>
</dbReference>
<evidence type="ECO:0000256" key="1">
    <source>
        <dbReference type="ARBA" id="ARBA00022679"/>
    </source>
</evidence>
<dbReference type="SUPFAM" id="SSF46785">
    <property type="entry name" value="Winged helix' DNA-binding domain"/>
    <property type="match status" value="1"/>
</dbReference>
<dbReference type="SUPFAM" id="SSF56112">
    <property type="entry name" value="Protein kinase-like (PK-like)"/>
    <property type="match status" value="1"/>
</dbReference>
<evidence type="ECO:0000259" key="4">
    <source>
        <dbReference type="Pfam" id="PF12804"/>
    </source>
</evidence>
<dbReference type="InterPro" id="IPR025877">
    <property type="entry name" value="MobA-like_NTP_Trfase"/>
</dbReference>
<dbReference type="InterPro" id="IPR036390">
    <property type="entry name" value="WH_DNA-bd_sf"/>
</dbReference>